<organism evidence="2 3">
    <name type="scientific">Hibiscus sabdariffa</name>
    <name type="common">roselle</name>
    <dbReference type="NCBI Taxonomy" id="183260"/>
    <lineage>
        <taxon>Eukaryota</taxon>
        <taxon>Viridiplantae</taxon>
        <taxon>Streptophyta</taxon>
        <taxon>Embryophyta</taxon>
        <taxon>Tracheophyta</taxon>
        <taxon>Spermatophyta</taxon>
        <taxon>Magnoliopsida</taxon>
        <taxon>eudicotyledons</taxon>
        <taxon>Gunneridae</taxon>
        <taxon>Pentapetalae</taxon>
        <taxon>rosids</taxon>
        <taxon>malvids</taxon>
        <taxon>Malvales</taxon>
        <taxon>Malvaceae</taxon>
        <taxon>Malvoideae</taxon>
        <taxon>Hibiscus</taxon>
    </lineage>
</organism>
<proteinExistence type="predicted"/>
<comment type="caution">
    <text evidence="2">The sequence shown here is derived from an EMBL/GenBank/DDBJ whole genome shotgun (WGS) entry which is preliminary data.</text>
</comment>
<sequence length="284" mass="33636">MVTPDYAYWIRTRINDTIPLPNQGQNIPMEDHLRVVPSEADMLRTELARVEDMIEKMGLQQSRDLFLAKQEVDKFAGEAEHATKKYSKLKIEYDIQNADFKKLEASVKHMELRKTPAEWRQEIRQAEERQKSLNKRELEDERENSRRLVENEKRKGKQTRDEYTELQAGRDKIERLEKEVKDLWELVQTCQINIQVLEDIKKGGNDYWFTHLRDAAHRFQEQDKINEKIMNLAQDVAEHVTALAREARILRPHVVSNEMKSSLELLFDQIKDLGIRVRSFLPKN</sequence>
<feature type="region of interest" description="Disordered" evidence="1">
    <location>
        <begin position="130"/>
        <end position="163"/>
    </location>
</feature>
<protein>
    <submittedName>
        <fullName evidence="2">Uncharacterized protein</fullName>
    </submittedName>
</protein>
<gene>
    <name evidence="2" type="ORF">V6N12_012769</name>
</gene>
<reference evidence="2 3" key="1">
    <citation type="journal article" date="2024" name="G3 (Bethesda)">
        <title>Genome assembly of Hibiscus sabdariffa L. provides insights into metabolisms of medicinal natural products.</title>
        <authorList>
            <person name="Kim T."/>
        </authorList>
    </citation>
    <scope>NUCLEOTIDE SEQUENCE [LARGE SCALE GENOMIC DNA]</scope>
    <source>
        <strain evidence="2">TK-2024</strain>
        <tissue evidence="2">Old leaves</tissue>
    </source>
</reference>
<evidence type="ECO:0000256" key="1">
    <source>
        <dbReference type="SAM" id="MobiDB-lite"/>
    </source>
</evidence>
<keyword evidence="3" id="KW-1185">Reference proteome</keyword>
<dbReference type="Proteomes" id="UP001472677">
    <property type="component" value="Unassembled WGS sequence"/>
</dbReference>
<dbReference type="EMBL" id="JBBPBM010000014">
    <property type="protein sequence ID" value="KAK8559958.1"/>
    <property type="molecule type" value="Genomic_DNA"/>
</dbReference>
<evidence type="ECO:0000313" key="2">
    <source>
        <dbReference type="EMBL" id="KAK8559958.1"/>
    </source>
</evidence>
<accession>A0ABR2EFC6</accession>
<name>A0ABR2EFC6_9ROSI</name>
<evidence type="ECO:0000313" key="3">
    <source>
        <dbReference type="Proteomes" id="UP001472677"/>
    </source>
</evidence>